<dbReference type="Pfam" id="PF07915">
    <property type="entry name" value="PRKCSH"/>
    <property type="match status" value="2"/>
</dbReference>
<evidence type="ECO:0000256" key="3">
    <source>
        <dbReference type="ARBA" id="ARBA00022824"/>
    </source>
</evidence>
<organism evidence="10 11">
    <name type="scientific">Henosepilachna vigintioctopunctata</name>
    <dbReference type="NCBI Taxonomy" id="420089"/>
    <lineage>
        <taxon>Eukaryota</taxon>
        <taxon>Metazoa</taxon>
        <taxon>Ecdysozoa</taxon>
        <taxon>Arthropoda</taxon>
        <taxon>Hexapoda</taxon>
        <taxon>Insecta</taxon>
        <taxon>Pterygota</taxon>
        <taxon>Neoptera</taxon>
        <taxon>Endopterygota</taxon>
        <taxon>Coleoptera</taxon>
        <taxon>Polyphaga</taxon>
        <taxon>Cucujiformia</taxon>
        <taxon>Coccinelloidea</taxon>
        <taxon>Coccinellidae</taxon>
        <taxon>Epilachninae</taxon>
        <taxon>Epilachnini</taxon>
        <taxon>Henosepilachna</taxon>
    </lineage>
</organism>
<evidence type="ECO:0000313" key="10">
    <source>
        <dbReference type="EMBL" id="KAK9874142.1"/>
    </source>
</evidence>
<comment type="caution">
    <text evidence="10">The sequence shown here is derived from an EMBL/GenBank/DDBJ whole genome shotgun (WGS) entry which is preliminary data.</text>
</comment>
<dbReference type="SUPFAM" id="SSF50911">
    <property type="entry name" value="Mannose 6-phosphate receptor domain"/>
    <property type="match status" value="1"/>
</dbReference>
<evidence type="ECO:0000259" key="9">
    <source>
        <dbReference type="PROSITE" id="PS51914"/>
    </source>
</evidence>
<sequence length="445" mass="51924">MYRVKILIFLFLFGKTVCVCNIENSNQIFDIKWAKFSETPKDQDNLETMKIASSLKENYSCVITKNTTDNFIDVPSYKGPTAIDIIQYLFNKGICSYRSEPYWTYELCHGKHIRQYHEIFDGPRLKFKQYNLGKMDPKEQEIVIEKLRGEELEMQKNSSFNLPFKKFDNKEMHYVEITMSDGSSCEFDKNKFRESKIYYICDIEANHDIHSIEEVVSCKYEVVISTPLLCMHPKYRPRKIPKSVITCYAIGKSPRIPYNLVKMYMDRDTKDKSFKSKELVKYEEKRKFELQNTMHVNSEAITDFLSGKNCISGGTGNWKYEFCYGKYINQYSYGRFGMKTTTCLGKFNLEKHIDWIKSNPHKRPKTVETRSHINQFYANGCVSNVTGRPRQTEVKLKCMENSSGNALVMYLYETNVGEYLLGIEAPILCHVIRLADENGLIPVKS</sequence>
<feature type="signal peptide" evidence="8">
    <location>
        <begin position="1"/>
        <end position="18"/>
    </location>
</feature>
<comment type="function">
    <text evidence="5">Probable lectin that binds selectively to improperly folded lumenal proteins. May function in endoplasmic reticulum quality control and endoplasmic reticulum-associated degradation (ERAD) of both non-glycosylated proteins and glycoproteins.</text>
</comment>
<dbReference type="Proteomes" id="UP001431783">
    <property type="component" value="Unassembled WGS sequence"/>
</dbReference>
<keyword evidence="2 8" id="KW-0732">Signal</keyword>
<reference evidence="10 11" key="1">
    <citation type="submission" date="2023-03" db="EMBL/GenBank/DDBJ databases">
        <title>Genome insight into feeding habits of ladybird beetles.</title>
        <authorList>
            <person name="Li H.-S."/>
            <person name="Huang Y.-H."/>
            <person name="Pang H."/>
        </authorList>
    </citation>
    <scope>NUCLEOTIDE SEQUENCE [LARGE SCALE GENOMIC DNA]</scope>
    <source>
        <strain evidence="10">SYSU_2023b</strain>
        <tissue evidence="10">Whole body</tissue>
    </source>
</reference>
<dbReference type="InterPro" id="IPR009011">
    <property type="entry name" value="Man6P_isomerase_rcpt-bd_dom_sf"/>
</dbReference>
<evidence type="ECO:0000256" key="8">
    <source>
        <dbReference type="SAM" id="SignalP"/>
    </source>
</evidence>
<keyword evidence="11" id="KW-1185">Reference proteome</keyword>
<dbReference type="GO" id="GO:0030970">
    <property type="term" value="P:retrograde protein transport, ER to cytosol"/>
    <property type="evidence" value="ECO:0007669"/>
    <property type="project" value="TreeGrafter"/>
</dbReference>
<evidence type="ECO:0000256" key="2">
    <source>
        <dbReference type="ARBA" id="ARBA00022729"/>
    </source>
</evidence>
<evidence type="ECO:0000256" key="6">
    <source>
        <dbReference type="ARBA" id="ARBA00041108"/>
    </source>
</evidence>
<dbReference type="PROSITE" id="PS51914">
    <property type="entry name" value="MRH"/>
    <property type="match status" value="2"/>
</dbReference>
<evidence type="ECO:0000256" key="1">
    <source>
        <dbReference type="ARBA" id="ARBA00004240"/>
    </source>
</evidence>
<dbReference type="PANTHER" id="PTHR15414:SF0">
    <property type="entry name" value="ENDOPLASMIC RETICULUM LECTIN 1"/>
    <property type="match status" value="1"/>
</dbReference>
<dbReference type="GO" id="GO:0030968">
    <property type="term" value="P:endoplasmic reticulum unfolded protein response"/>
    <property type="evidence" value="ECO:0007669"/>
    <property type="project" value="InterPro"/>
</dbReference>
<dbReference type="EMBL" id="JARQZJ010000031">
    <property type="protein sequence ID" value="KAK9874142.1"/>
    <property type="molecule type" value="Genomic_DNA"/>
</dbReference>
<feature type="domain" description="MRH" evidence="9">
    <location>
        <begin position="308"/>
        <end position="431"/>
    </location>
</feature>
<feature type="chain" id="PRO_5043755054" description="Endoplasmic reticulum lectin 1" evidence="8">
    <location>
        <begin position="19"/>
        <end position="445"/>
    </location>
</feature>
<keyword evidence="4" id="KW-1015">Disulfide bond</keyword>
<evidence type="ECO:0000313" key="11">
    <source>
        <dbReference type="Proteomes" id="UP001431783"/>
    </source>
</evidence>
<accession>A0AAW1U1A9</accession>
<comment type="subcellular location">
    <subcellularLocation>
        <location evidence="1">Endoplasmic reticulum</location>
    </subcellularLocation>
</comment>
<proteinExistence type="predicted"/>
<feature type="domain" description="MRH" evidence="9">
    <location>
        <begin position="93"/>
        <end position="232"/>
    </location>
</feature>
<keyword evidence="3" id="KW-0256">Endoplasmic reticulum</keyword>
<dbReference type="InterPro" id="IPR044865">
    <property type="entry name" value="MRH_dom"/>
</dbReference>
<dbReference type="GO" id="GO:0005788">
    <property type="term" value="C:endoplasmic reticulum lumen"/>
    <property type="evidence" value="ECO:0007669"/>
    <property type="project" value="TreeGrafter"/>
</dbReference>
<dbReference type="InterPro" id="IPR012913">
    <property type="entry name" value="OS9-like_dom"/>
</dbReference>
<dbReference type="PANTHER" id="PTHR15414">
    <property type="entry name" value="OS-9-RELATED"/>
    <property type="match status" value="1"/>
</dbReference>
<dbReference type="AlphaFoldDB" id="A0AAW1U1A9"/>
<protein>
    <recommendedName>
        <fullName evidence="6">Endoplasmic reticulum lectin 1</fullName>
    </recommendedName>
    <alternativeName>
        <fullName evidence="7">ER lectin</fullName>
    </alternativeName>
</protein>
<name>A0AAW1U1A9_9CUCU</name>
<evidence type="ECO:0000256" key="7">
    <source>
        <dbReference type="ARBA" id="ARBA00041661"/>
    </source>
</evidence>
<evidence type="ECO:0000256" key="5">
    <source>
        <dbReference type="ARBA" id="ARBA00037585"/>
    </source>
</evidence>
<dbReference type="Gene3D" id="2.70.130.10">
    <property type="entry name" value="Mannose-6-phosphate receptor binding domain"/>
    <property type="match status" value="2"/>
</dbReference>
<evidence type="ECO:0000256" key="4">
    <source>
        <dbReference type="ARBA" id="ARBA00023157"/>
    </source>
</evidence>
<gene>
    <name evidence="10" type="ORF">WA026_002497</name>
</gene>
<dbReference type="InterPro" id="IPR045149">
    <property type="entry name" value="OS-9-like"/>
</dbReference>